<gene>
    <name evidence="2" type="ORF">MNB_SV-5-1242</name>
</gene>
<dbReference type="AlphaFoldDB" id="A0A1W1EDL8"/>
<dbReference type="GO" id="GO:0044038">
    <property type="term" value="P:cell wall macromolecule biosynthetic process"/>
    <property type="evidence" value="ECO:0007669"/>
    <property type="project" value="InterPro"/>
</dbReference>
<protein>
    <submittedName>
        <fullName evidence="2">Uncharacterized protein</fullName>
    </submittedName>
</protein>
<feature type="region of interest" description="Disordered" evidence="1">
    <location>
        <begin position="28"/>
        <end position="47"/>
    </location>
</feature>
<evidence type="ECO:0000313" key="2">
    <source>
        <dbReference type="EMBL" id="SFZ98145.1"/>
    </source>
</evidence>
<dbReference type="InterPro" id="IPR003447">
    <property type="entry name" value="FEMABX"/>
</dbReference>
<organism evidence="2">
    <name type="scientific">hydrothermal vent metagenome</name>
    <dbReference type="NCBI Taxonomy" id="652676"/>
    <lineage>
        <taxon>unclassified sequences</taxon>
        <taxon>metagenomes</taxon>
        <taxon>ecological metagenomes</taxon>
    </lineage>
</organism>
<proteinExistence type="predicted"/>
<sequence length="158" mass="19465">MSIDNDENLKKNTYKKRIMQILNAKRLEEQNKNSKNSNKTEYTEEEKKNILQSINDKRLEKNLYEEMYKKRVENKRIYTYGTRKFYKFLYMDRGYMIEVSDLLKIKSKPMELELYYKNFEELKKKKFLIKIEPYSPRIFISPDLIRVYFKGYSLEDEI</sequence>
<evidence type="ECO:0000256" key="1">
    <source>
        <dbReference type="SAM" id="MobiDB-lite"/>
    </source>
</evidence>
<accession>A0A1W1EDL8</accession>
<dbReference type="GO" id="GO:0016755">
    <property type="term" value="F:aminoacyltransferase activity"/>
    <property type="evidence" value="ECO:0007669"/>
    <property type="project" value="InterPro"/>
</dbReference>
<name>A0A1W1EDL8_9ZZZZ</name>
<dbReference type="EMBL" id="FPKX01000034">
    <property type="protein sequence ID" value="SFZ98145.1"/>
    <property type="molecule type" value="Genomic_DNA"/>
</dbReference>
<dbReference type="PROSITE" id="PS51191">
    <property type="entry name" value="FEMABX"/>
    <property type="match status" value="1"/>
</dbReference>
<reference evidence="2" key="1">
    <citation type="submission" date="2016-10" db="EMBL/GenBank/DDBJ databases">
        <authorList>
            <person name="de Groot N.N."/>
        </authorList>
    </citation>
    <scope>NUCLEOTIDE SEQUENCE</scope>
</reference>